<evidence type="ECO:0000313" key="2">
    <source>
        <dbReference type="EMBL" id="KAG6973201.1"/>
    </source>
</evidence>
<gene>
    <name evidence="2" type="ORF">JG687_00001010</name>
</gene>
<feature type="compositionally biased region" description="Acidic residues" evidence="1">
    <location>
        <begin position="206"/>
        <end position="215"/>
    </location>
</feature>
<feature type="compositionally biased region" description="Low complexity" evidence="1">
    <location>
        <begin position="568"/>
        <end position="582"/>
    </location>
</feature>
<feature type="compositionally biased region" description="Basic and acidic residues" evidence="1">
    <location>
        <begin position="67"/>
        <end position="107"/>
    </location>
</feature>
<feature type="region of interest" description="Disordered" evidence="1">
    <location>
        <begin position="557"/>
        <end position="603"/>
    </location>
</feature>
<organism evidence="2 3">
    <name type="scientific">Phytophthora cactorum</name>
    <dbReference type="NCBI Taxonomy" id="29920"/>
    <lineage>
        <taxon>Eukaryota</taxon>
        <taxon>Sar</taxon>
        <taxon>Stramenopiles</taxon>
        <taxon>Oomycota</taxon>
        <taxon>Peronosporomycetes</taxon>
        <taxon>Peronosporales</taxon>
        <taxon>Peronosporaceae</taxon>
        <taxon>Phytophthora</taxon>
    </lineage>
</organism>
<feature type="region of interest" description="Disordered" evidence="1">
    <location>
        <begin position="58"/>
        <end position="323"/>
    </location>
</feature>
<name>A0A8T1V204_9STRA</name>
<sequence length="645" mass="71121">MESPDSTTAHIGGPYPEEILLEAYSLEWESIELRRQRLQKTLQQLLLVEEMEKEELRYKRQLRRLKRQDQEKQARERAEREQEALRREREKEAALSREKERKEEKRAKTVKQVVASGTQTDEEEPVPTRKKETKTKEVKTQMQPKQSQKTKPAPSKRITPISLPSTQPEDDSVSEENQNELGGYDSPLPELPDDGLLSMLSLDQGSDSDDDDDEPSMVSLILPAAQESPKRVQKSPLKKKTHTPKKRFAKRNGGPPLDFNFSNAEARRQAKVAEAAAQAEQEDREEAEAEPEPEPEPMPTPTPKKRLIRRKHQKAAAPGEKNLMSGMANITIAVKPKKDAANSLADKAKTTASDGNTARKKTVGHNAGKGPQPKTKSQTNTAKILAEEEGDSTVAPTKKKVNGKSDTMSIKQRLANAELLTRMSKMQDMSTPKVLGKKTKKGQKQEAAKTLAAQRSEFRKVLSSDTAELDIRRRDQMIEEGDLNISLNSSGLISDKDSPENLRAPTRKRPRGAVEGDVTPTKKLQFLEITKRLAKSPMPRYLRTPTPLMSPVVASGLTKPRAASPGPRTASARTTATTSTRRLNSAPIRPKKTTTNANRFGTSAGGANAAANGGGFSMFDAFVNSGSSGSIPRLKTKTRGGSPSV</sequence>
<evidence type="ECO:0000256" key="1">
    <source>
        <dbReference type="SAM" id="MobiDB-lite"/>
    </source>
</evidence>
<feature type="compositionally biased region" description="Acidic residues" evidence="1">
    <location>
        <begin position="280"/>
        <end position="295"/>
    </location>
</feature>
<dbReference type="AlphaFoldDB" id="A0A8T1V204"/>
<feature type="compositionally biased region" description="Basic and acidic residues" evidence="1">
    <location>
        <begin position="126"/>
        <end position="139"/>
    </location>
</feature>
<dbReference type="EMBL" id="JAENGZ010000023">
    <property type="protein sequence ID" value="KAG6973201.1"/>
    <property type="molecule type" value="Genomic_DNA"/>
</dbReference>
<proteinExistence type="predicted"/>
<feature type="compositionally biased region" description="Basic residues" evidence="1">
    <location>
        <begin position="231"/>
        <end position="250"/>
    </location>
</feature>
<feature type="region of interest" description="Disordered" evidence="1">
    <location>
        <begin position="422"/>
        <end position="451"/>
    </location>
</feature>
<feature type="compositionally biased region" description="Polar residues" evidence="1">
    <location>
        <begin position="141"/>
        <end position="150"/>
    </location>
</feature>
<feature type="compositionally biased region" description="Basic residues" evidence="1">
    <location>
        <begin position="303"/>
        <end position="314"/>
    </location>
</feature>
<accession>A0A8T1V204</accession>
<dbReference type="Proteomes" id="UP000688947">
    <property type="component" value="Unassembled WGS sequence"/>
</dbReference>
<feature type="region of interest" description="Disordered" evidence="1">
    <location>
        <begin position="487"/>
        <end position="519"/>
    </location>
</feature>
<dbReference type="OrthoDB" id="125326at2759"/>
<feature type="compositionally biased region" description="Acidic residues" evidence="1">
    <location>
        <begin position="168"/>
        <end position="178"/>
    </location>
</feature>
<reference evidence="2" key="1">
    <citation type="submission" date="2021-01" db="EMBL/GenBank/DDBJ databases">
        <title>Phytophthora aleatoria, a newly-described species from Pinus radiata is distinct from Phytophthora cactorum isolates based on comparative genomics.</title>
        <authorList>
            <person name="Mcdougal R."/>
            <person name="Panda P."/>
            <person name="Williams N."/>
            <person name="Studholme D.J."/>
        </authorList>
    </citation>
    <scope>NUCLEOTIDE SEQUENCE</scope>
    <source>
        <strain evidence="2">NZFS 3830</strain>
    </source>
</reference>
<evidence type="ECO:0000313" key="3">
    <source>
        <dbReference type="Proteomes" id="UP000688947"/>
    </source>
</evidence>
<feature type="region of interest" description="Disordered" evidence="1">
    <location>
        <begin position="626"/>
        <end position="645"/>
    </location>
</feature>
<feature type="region of interest" description="Disordered" evidence="1">
    <location>
        <begin position="339"/>
        <end position="410"/>
    </location>
</feature>
<protein>
    <submittedName>
        <fullName evidence="2">Uncharacterized protein</fullName>
    </submittedName>
</protein>
<dbReference type="VEuPathDB" id="FungiDB:PC110_g6154"/>
<comment type="caution">
    <text evidence="2">The sequence shown here is derived from an EMBL/GenBank/DDBJ whole genome shotgun (WGS) entry which is preliminary data.</text>
</comment>
<feature type="compositionally biased region" description="Low complexity" evidence="1">
    <location>
        <begin position="194"/>
        <end position="205"/>
    </location>
</feature>